<keyword evidence="2" id="KW-1185">Reference proteome</keyword>
<dbReference type="EMBL" id="ML119059">
    <property type="protein sequence ID" value="ROT36580.1"/>
    <property type="molecule type" value="Genomic_DNA"/>
</dbReference>
<protein>
    <submittedName>
        <fullName evidence="1">Uncharacterized protein</fullName>
    </submittedName>
</protein>
<dbReference type="Proteomes" id="UP000272025">
    <property type="component" value="Unassembled WGS sequence"/>
</dbReference>
<organism evidence="1 2">
    <name type="scientific">Sodiomyces alkalinus (strain CBS 110278 / VKM F-3762 / F11)</name>
    <name type="common">Alkaliphilic filamentous fungus</name>
    <dbReference type="NCBI Taxonomy" id="1314773"/>
    <lineage>
        <taxon>Eukaryota</taxon>
        <taxon>Fungi</taxon>
        <taxon>Dikarya</taxon>
        <taxon>Ascomycota</taxon>
        <taxon>Pezizomycotina</taxon>
        <taxon>Sordariomycetes</taxon>
        <taxon>Hypocreomycetidae</taxon>
        <taxon>Glomerellales</taxon>
        <taxon>Plectosphaerellaceae</taxon>
        <taxon>Sodiomyces</taxon>
    </lineage>
</organism>
<dbReference type="GeneID" id="39575832"/>
<sequence>MALTNMSIDTVWRPCPQGCLHLCRQRWPEGHLRRLGRRRVRYHPPRRCAWLLRLPISAAATAAGLGDPIPIFPQQKLAVQSQSHCRRSVFTTHASESCIPYITSVIGRRRPLGGIQVLHG</sequence>
<accession>A0A3N2PQ75</accession>
<evidence type="ECO:0000313" key="1">
    <source>
        <dbReference type="EMBL" id="ROT36580.1"/>
    </source>
</evidence>
<reference evidence="1 2" key="1">
    <citation type="journal article" date="2018" name="Mol. Ecol.">
        <title>The obligate alkalophilic soda-lake fungus Sodiomyces alkalinus has shifted to a protein diet.</title>
        <authorList>
            <person name="Grum-Grzhimaylo A.A."/>
            <person name="Falkoski D.L."/>
            <person name="van den Heuvel J."/>
            <person name="Valero-Jimenez C.A."/>
            <person name="Min B."/>
            <person name="Choi I.G."/>
            <person name="Lipzen A."/>
            <person name="Daum C.G."/>
            <person name="Aanen D.K."/>
            <person name="Tsang A."/>
            <person name="Henrissat B."/>
            <person name="Bilanenko E.N."/>
            <person name="de Vries R.P."/>
            <person name="van Kan J.A.L."/>
            <person name="Grigoriev I.V."/>
            <person name="Debets A.J.M."/>
        </authorList>
    </citation>
    <scope>NUCLEOTIDE SEQUENCE [LARGE SCALE GENOMIC DNA]</scope>
    <source>
        <strain evidence="1 2">F11</strain>
    </source>
</reference>
<dbReference type="RefSeq" id="XP_028464386.1">
    <property type="nucleotide sequence ID" value="XM_028607354.1"/>
</dbReference>
<name>A0A3N2PQ75_SODAK</name>
<gene>
    <name evidence="1" type="ORF">SODALDRAFT_222647</name>
</gene>
<proteinExistence type="predicted"/>
<evidence type="ECO:0000313" key="2">
    <source>
        <dbReference type="Proteomes" id="UP000272025"/>
    </source>
</evidence>
<dbReference type="AlphaFoldDB" id="A0A3N2PQ75"/>